<sequence length="75" mass="8583">MSTRQEPMDFVAVLETLRQRIAECGRITDLARKLDVDYQRLTYFVRNPKSAPAPETTAKLMAFYGFKVVAEREAA</sequence>
<organism evidence="1 2">
    <name type="scientific">Mesorhizobium marinum</name>
    <dbReference type="NCBI Taxonomy" id="3228790"/>
    <lineage>
        <taxon>Bacteria</taxon>
        <taxon>Pseudomonadati</taxon>
        <taxon>Pseudomonadota</taxon>
        <taxon>Alphaproteobacteria</taxon>
        <taxon>Hyphomicrobiales</taxon>
        <taxon>Phyllobacteriaceae</taxon>
        <taxon>Mesorhizobium</taxon>
    </lineage>
</organism>
<name>A0ABV3R321_9HYPH</name>
<reference evidence="1 2" key="1">
    <citation type="submission" date="2024-06" db="EMBL/GenBank/DDBJ databases">
        <authorList>
            <person name="Tuo L."/>
        </authorList>
    </citation>
    <scope>NUCLEOTIDE SEQUENCE [LARGE SCALE GENOMIC DNA]</scope>
    <source>
        <strain evidence="1 2">ZMM04-5</strain>
    </source>
</reference>
<protein>
    <recommendedName>
        <fullName evidence="3">XRE family transcriptional regulator</fullName>
    </recommendedName>
</protein>
<gene>
    <name evidence="1" type="ORF">ABUE31_15870</name>
</gene>
<evidence type="ECO:0000313" key="1">
    <source>
        <dbReference type="EMBL" id="MEW9807470.1"/>
    </source>
</evidence>
<evidence type="ECO:0000313" key="2">
    <source>
        <dbReference type="Proteomes" id="UP001556196"/>
    </source>
</evidence>
<dbReference type="EMBL" id="JBFOCI010000005">
    <property type="protein sequence ID" value="MEW9807470.1"/>
    <property type="molecule type" value="Genomic_DNA"/>
</dbReference>
<dbReference type="Proteomes" id="UP001556196">
    <property type="component" value="Unassembled WGS sequence"/>
</dbReference>
<accession>A0ABV3R321</accession>
<evidence type="ECO:0008006" key="3">
    <source>
        <dbReference type="Google" id="ProtNLM"/>
    </source>
</evidence>
<keyword evidence="2" id="KW-1185">Reference proteome</keyword>
<comment type="caution">
    <text evidence="1">The sequence shown here is derived from an EMBL/GenBank/DDBJ whole genome shotgun (WGS) entry which is preliminary data.</text>
</comment>
<dbReference type="RefSeq" id="WP_367724652.1">
    <property type="nucleotide sequence ID" value="NZ_JBFOCH010000080.1"/>
</dbReference>
<proteinExistence type="predicted"/>